<dbReference type="STRING" id="192904.SAMN04488514_102518"/>
<dbReference type="InterPro" id="IPR058060">
    <property type="entry name" value="HYC_CC_PP"/>
</dbReference>
<sequence length="137" mass="15575">MKEKLHRYFSCLMAVVLLFSTISWKVEKHYCMGHLVDIAFFVDAQGCGMNPSSEYETEVTQEKNSCCAHEVIAVEGQNDLKPAFNDLDLEHGLFFADYAPSYVGLFEPLQAKYISYSAYIPPKIVKNIHLLDAIFLI</sequence>
<organism evidence="1 2">
    <name type="scientific">Kriegella aquimaris</name>
    <dbReference type="NCBI Taxonomy" id="192904"/>
    <lineage>
        <taxon>Bacteria</taxon>
        <taxon>Pseudomonadati</taxon>
        <taxon>Bacteroidota</taxon>
        <taxon>Flavobacteriia</taxon>
        <taxon>Flavobacteriales</taxon>
        <taxon>Flavobacteriaceae</taxon>
        <taxon>Kriegella</taxon>
    </lineage>
</organism>
<gene>
    <name evidence="1" type="ORF">SAMN04488514_102518</name>
</gene>
<dbReference type="AlphaFoldDB" id="A0A1G9MHJ9"/>
<dbReference type="OrthoDB" id="1493875at2"/>
<dbReference type="RefSeq" id="WP_089886990.1">
    <property type="nucleotide sequence ID" value="NZ_FNGV01000002.1"/>
</dbReference>
<dbReference type="EMBL" id="FNGV01000002">
    <property type="protein sequence ID" value="SDL73397.1"/>
    <property type="molecule type" value="Genomic_DNA"/>
</dbReference>
<accession>A0A1G9MHJ9</accession>
<dbReference type="InterPro" id="IPR058512">
    <property type="entry name" value="DUF8199"/>
</dbReference>
<reference evidence="1 2" key="1">
    <citation type="submission" date="2016-10" db="EMBL/GenBank/DDBJ databases">
        <authorList>
            <person name="de Groot N.N."/>
        </authorList>
    </citation>
    <scope>NUCLEOTIDE SEQUENCE [LARGE SCALE GENOMIC DNA]</scope>
    <source>
        <strain evidence="1 2">DSM 19886</strain>
    </source>
</reference>
<proteinExistence type="predicted"/>
<evidence type="ECO:0000313" key="2">
    <source>
        <dbReference type="Proteomes" id="UP000199440"/>
    </source>
</evidence>
<dbReference type="Pfam" id="PF26622">
    <property type="entry name" value="DUF8199"/>
    <property type="match status" value="1"/>
</dbReference>
<dbReference type="NCBIfam" id="NF047658">
    <property type="entry name" value="HYC_CC_PP"/>
    <property type="match status" value="1"/>
</dbReference>
<dbReference type="Proteomes" id="UP000199440">
    <property type="component" value="Unassembled WGS sequence"/>
</dbReference>
<protein>
    <submittedName>
        <fullName evidence="1">Uncharacterized protein</fullName>
    </submittedName>
</protein>
<name>A0A1G9MHJ9_9FLAO</name>
<keyword evidence="2" id="KW-1185">Reference proteome</keyword>
<evidence type="ECO:0000313" key="1">
    <source>
        <dbReference type="EMBL" id="SDL73397.1"/>
    </source>
</evidence>